<dbReference type="CDD" id="cd07377">
    <property type="entry name" value="WHTH_GntR"/>
    <property type="match status" value="1"/>
</dbReference>
<sequence length="129" mass="14241">MRFSDQKPIFSQIAELLENDIIAERIPAGARLPSARDLASSLEVNPNTAARALQSLAELGVAQVERGTGYYVSEAGAAKVREFRKRSFLDEELPRLFRSMADLGVTLEDIEARWRGFIASATEKKDGIS</sequence>
<name>A0A3P3XP49_9SPIR</name>
<dbReference type="InterPro" id="IPR036390">
    <property type="entry name" value="WH_DNA-bd_sf"/>
</dbReference>
<dbReference type="Gene3D" id="1.10.287.100">
    <property type="match status" value="1"/>
</dbReference>
<reference evidence="5" key="1">
    <citation type="submission" date="2017-02" db="EMBL/GenBank/DDBJ databases">
        <authorList>
            <person name="Regsiter A."/>
            <person name="William W."/>
        </authorList>
    </citation>
    <scope>NUCLEOTIDE SEQUENCE</scope>
    <source>
        <strain evidence="5">BdmA 4</strain>
    </source>
</reference>
<dbReference type="PANTHER" id="PTHR38445:SF9">
    <property type="entry name" value="HTH-TYPE TRANSCRIPTIONAL REPRESSOR YTRA"/>
    <property type="match status" value="1"/>
</dbReference>
<keyword evidence="3" id="KW-0804">Transcription</keyword>
<dbReference type="Gene3D" id="1.10.10.10">
    <property type="entry name" value="Winged helix-like DNA-binding domain superfamily/Winged helix DNA-binding domain"/>
    <property type="match status" value="1"/>
</dbReference>
<dbReference type="Pfam" id="PF00392">
    <property type="entry name" value="GntR"/>
    <property type="match status" value="1"/>
</dbReference>
<dbReference type="PROSITE" id="PS50949">
    <property type="entry name" value="HTH_GNTR"/>
    <property type="match status" value="1"/>
</dbReference>
<keyword evidence="2" id="KW-0238">DNA-binding</keyword>
<evidence type="ECO:0000256" key="2">
    <source>
        <dbReference type="ARBA" id="ARBA00023125"/>
    </source>
</evidence>
<gene>
    <name evidence="5" type="ORF">SPIRO4BDMA_40619</name>
</gene>
<proteinExistence type="predicted"/>
<dbReference type="AlphaFoldDB" id="A0A3P3XP49"/>
<dbReference type="InterPro" id="IPR036388">
    <property type="entry name" value="WH-like_DNA-bd_sf"/>
</dbReference>
<keyword evidence="1" id="KW-0805">Transcription regulation</keyword>
<evidence type="ECO:0000256" key="3">
    <source>
        <dbReference type="ARBA" id="ARBA00023163"/>
    </source>
</evidence>
<accession>A0A3P3XP49</accession>
<dbReference type="InterPro" id="IPR000524">
    <property type="entry name" value="Tscrpt_reg_HTH_GntR"/>
</dbReference>
<evidence type="ECO:0000256" key="1">
    <source>
        <dbReference type="ARBA" id="ARBA00023015"/>
    </source>
</evidence>
<protein>
    <submittedName>
        <fullName evidence="5">Transcriptional regulator, GntR family</fullName>
    </submittedName>
</protein>
<feature type="domain" description="HTH gntR-type" evidence="4">
    <location>
        <begin position="7"/>
        <end position="75"/>
    </location>
</feature>
<organism evidence="5">
    <name type="scientific">uncultured spirochete</name>
    <dbReference type="NCBI Taxonomy" id="156406"/>
    <lineage>
        <taxon>Bacteria</taxon>
        <taxon>Pseudomonadati</taxon>
        <taxon>Spirochaetota</taxon>
        <taxon>Spirochaetia</taxon>
        <taxon>Spirochaetales</taxon>
        <taxon>environmental samples</taxon>
    </lineage>
</organism>
<dbReference type="GO" id="GO:0003700">
    <property type="term" value="F:DNA-binding transcription factor activity"/>
    <property type="evidence" value="ECO:0007669"/>
    <property type="project" value="InterPro"/>
</dbReference>
<dbReference type="SMART" id="SM00345">
    <property type="entry name" value="HTH_GNTR"/>
    <property type="match status" value="1"/>
</dbReference>
<dbReference type="PANTHER" id="PTHR38445">
    <property type="entry name" value="HTH-TYPE TRANSCRIPTIONAL REPRESSOR YTRA"/>
    <property type="match status" value="1"/>
</dbReference>
<dbReference type="SUPFAM" id="SSF46785">
    <property type="entry name" value="Winged helix' DNA-binding domain"/>
    <property type="match status" value="1"/>
</dbReference>
<evidence type="ECO:0000259" key="4">
    <source>
        <dbReference type="PROSITE" id="PS50949"/>
    </source>
</evidence>
<dbReference type="EMBL" id="FWDO01000004">
    <property type="protein sequence ID" value="SLM18047.1"/>
    <property type="molecule type" value="Genomic_DNA"/>
</dbReference>
<dbReference type="GO" id="GO:0003677">
    <property type="term" value="F:DNA binding"/>
    <property type="evidence" value="ECO:0007669"/>
    <property type="project" value="UniProtKB-KW"/>
</dbReference>
<evidence type="ECO:0000313" key="5">
    <source>
        <dbReference type="EMBL" id="SLM18047.1"/>
    </source>
</evidence>